<gene>
    <name evidence="1" type="ORF">CTAM01_06845</name>
</gene>
<organism evidence="1 2">
    <name type="scientific">Colletotrichum tamarilloi</name>
    <dbReference type="NCBI Taxonomy" id="1209934"/>
    <lineage>
        <taxon>Eukaryota</taxon>
        <taxon>Fungi</taxon>
        <taxon>Dikarya</taxon>
        <taxon>Ascomycota</taxon>
        <taxon>Pezizomycotina</taxon>
        <taxon>Sordariomycetes</taxon>
        <taxon>Hypocreomycetidae</taxon>
        <taxon>Glomerellales</taxon>
        <taxon>Glomerellaceae</taxon>
        <taxon>Colletotrichum</taxon>
        <taxon>Colletotrichum acutatum species complex</taxon>
    </lineage>
</organism>
<sequence length="1505" mass="170395">LSHLLTLTFSLSPSHSHLLTLTFSLSPSHSYLLTLTFSLSHLRLTSLPSPHHCFDLAPIPTSLPFNRILRIIVHNSLGSLQDFLTNSIKRRAARNRSAPCMDPPSPPQSREEADAQLQTIVHDRGIENGQANKFTEKQLRNALQVLAKNLYCTSTHFILELLQNADDNDYSKAIQRDSRPSFRLSIESCIDNSGEIVHYLETGCNENGFSLEQIDALCAIGESTKSLSKEVHSGYIGEKGIGFKSVFNVANVVYVSSGLYSFKLDKTRDMLGVLLPLPAVFIKPQRESENTSMALQLLGNSELERITVELTKIKPEILLFLRRLRRIVVQTPDEQVDYLATYTDHDTDFHCETRTITMHTNNSEPATETKYVIIRKAVEDMPEESTRKNIGVSEVTLAFPLEQDGSPKVQEQPIFAFLPVGHYGFQFLIQSDFILLADRERVPAENAWNNKIREAIPIAFEESVERFNKGGGKLRYSWPRYLVRSPSHDDFWDGLEESLIRHLQSRPVLQSRAGIEDLRKPQELVFVSSGYCLDGVPLIDSPKQRHRHLASEYSQEGNLPKGFMRLGVSTMVADVFVSHFCEWVSVEKPDLTTKSQKWHSKVAAILVRSESWKERLRRLPLVPTLDGDLLPARTADLYLAAKADIQGAPQGLGLFFVLPDARSDAKRDALFEWLGIKKITSNDICNRILQDHNKRNHGWDPRGTERLIEDAFYLFHNHRPHWLPKMNLWVATSNGNEVCRADAVYLIDPKIQHNLISKHSSEPKACMNVLHPDYFSRGEIAGEERAAQKGAFIEWLKNKHGVATSFKLLVRDQSSSEVVLSRESRWLLKNDSMGFIQLLRDEWLRNGLFFEYRDCLSILHPHVQAMTVPCRDGVQRKLQDTAVPTKALLLHCPHLAFADFPDPEDLIWQKFGAFSVTTKPSVEAYVMELEMMKGLAIDADTMKAASHIYLYLANNSKEISDAQRQAFEHAKTVYHPVHGWLTPNECTWKAPACLENIRPLAEFYPKCGTFFQEILQIPDAGIPDVIRELGRLGGLSADTRKAQSIKTVLLFLCKYLSSMKDPAKMPQCFEQRALPFFKVFPMLPTTHNSGGPDSATFLSLNDSWFIADRTALRTAFEGKVSLLDFDVKDIDKIMPLVAWRHLSPRLLSNAVEEHITYVSAPIAHPLWSENIQKKAKYIALLGTKATPTIPTFKVSLALGISVQRAIGEIVGESRKGHISITEEKDVIHIVVLQNPFKDTNRRVDMELADLFSRLFAIQNVERGLLISHILKGSFADVRDMLEGVNIRVLFDDDLDVPTGVYSSMTNSTEDPTVAYRELTSAVGMGDVARQSTPTMSYAQAYDRSFGDDDSDYDPQSYRFEEVGFAAEDFRCGYSDFLGDESVTADFTYTDKGGGYMLPLLHNVGIVEETWFRRTITYHMEVKGTVRGLEEPFYLSQKQMNLTQKYRLDKSKIPTDVFIIVRVYEIEGEKPSFRFYLDPWAKIFNGELALTSDHGYCVAPSSVRWT</sequence>
<feature type="non-terminal residue" evidence="1">
    <location>
        <position position="1"/>
    </location>
</feature>
<protein>
    <recommendedName>
        <fullName evidence="3">Protein NO VEIN C-terminal domain-containing protein</fullName>
    </recommendedName>
</protein>
<reference evidence="1 2" key="1">
    <citation type="submission" date="2016-10" db="EMBL/GenBank/DDBJ databases">
        <title>The genome sequence of Colletotrichum fioriniae PJ7.</title>
        <authorList>
            <person name="Baroncelli R."/>
        </authorList>
    </citation>
    <scope>NUCLEOTIDE SEQUENCE [LARGE SCALE GENOMIC DNA]</scope>
    <source>
        <strain evidence="1 2">Tom-12</strain>
    </source>
</reference>
<dbReference type="SUPFAM" id="SSF55874">
    <property type="entry name" value="ATPase domain of HSP90 chaperone/DNA topoisomerase II/histidine kinase"/>
    <property type="match status" value="1"/>
</dbReference>
<dbReference type="PANTHER" id="PTHR32387:SF0">
    <property type="entry name" value="PROTEIN NO VEIN"/>
    <property type="match status" value="1"/>
</dbReference>
<dbReference type="InterPro" id="IPR036890">
    <property type="entry name" value="HATPase_C_sf"/>
</dbReference>
<evidence type="ECO:0000313" key="1">
    <source>
        <dbReference type="EMBL" id="KAK1499651.1"/>
    </source>
</evidence>
<dbReference type="Gene3D" id="3.30.565.10">
    <property type="entry name" value="Histidine kinase-like ATPase, C-terminal domain"/>
    <property type="match status" value="1"/>
</dbReference>
<evidence type="ECO:0000313" key="2">
    <source>
        <dbReference type="Proteomes" id="UP001227543"/>
    </source>
</evidence>
<dbReference type="EMBL" id="MLFU01000020">
    <property type="protein sequence ID" value="KAK1499651.1"/>
    <property type="molecule type" value="Genomic_DNA"/>
</dbReference>
<evidence type="ECO:0008006" key="3">
    <source>
        <dbReference type="Google" id="ProtNLM"/>
    </source>
</evidence>
<dbReference type="GeneID" id="85407109"/>
<keyword evidence="2" id="KW-1185">Reference proteome</keyword>
<dbReference type="PANTHER" id="PTHR32387">
    <property type="entry name" value="WU:FJ29H11"/>
    <property type="match status" value="1"/>
</dbReference>
<dbReference type="RefSeq" id="XP_060382373.1">
    <property type="nucleotide sequence ID" value="XM_060522871.1"/>
</dbReference>
<dbReference type="InterPro" id="IPR052957">
    <property type="entry name" value="Auxin_embryo_med"/>
</dbReference>
<proteinExistence type="predicted"/>
<name>A0ABQ9RAD8_9PEZI</name>
<dbReference type="Proteomes" id="UP001227543">
    <property type="component" value="Unassembled WGS sequence"/>
</dbReference>
<comment type="caution">
    <text evidence="1">The sequence shown here is derived from an EMBL/GenBank/DDBJ whole genome shotgun (WGS) entry which is preliminary data.</text>
</comment>
<accession>A0ABQ9RAD8</accession>